<feature type="non-terminal residue" evidence="3">
    <location>
        <position position="732"/>
    </location>
</feature>
<dbReference type="PANTHER" id="PTHR46406:SF1">
    <property type="entry name" value="NITRIC OXIDE-ASSOCIATED PROTEIN 1"/>
    <property type="match status" value="1"/>
</dbReference>
<dbReference type="InterPro" id="IPR027417">
    <property type="entry name" value="P-loop_NTPase"/>
</dbReference>
<feature type="domain" description="G" evidence="1">
    <location>
        <begin position="394"/>
        <end position="446"/>
    </location>
</feature>
<dbReference type="OrthoDB" id="1696305at2759"/>
<dbReference type="EMBL" id="NCKU01005629">
    <property type="protein sequence ID" value="RWS04333.1"/>
    <property type="molecule type" value="Genomic_DNA"/>
</dbReference>
<dbReference type="EMBL" id="NCKU01007674">
    <property type="protein sequence ID" value="RWS02462.1"/>
    <property type="molecule type" value="Genomic_DNA"/>
</dbReference>
<evidence type="ECO:0000313" key="4">
    <source>
        <dbReference type="EMBL" id="RWS04333.1"/>
    </source>
</evidence>
<dbReference type="Pfam" id="PF21516">
    <property type="entry name" value="YqeH-like_C"/>
    <property type="match status" value="1"/>
</dbReference>
<comment type="caution">
    <text evidence="3">The sequence shown here is derived from an EMBL/GenBank/DDBJ whole genome shotgun (WGS) entry which is preliminary data.</text>
</comment>
<gene>
    <name evidence="4" type="ORF">B4U79_04634</name>
    <name evidence="3" type="ORF">B4U79_08091</name>
</gene>
<keyword evidence="5" id="KW-1185">Reference proteome</keyword>
<dbReference type="InterPro" id="IPR006073">
    <property type="entry name" value="GTP-bd"/>
</dbReference>
<evidence type="ECO:0000259" key="2">
    <source>
        <dbReference type="Pfam" id="PF21516"/>
    </source>
</evidence>
<dbReference type="STRING" id="1965070.A0A3S3RNN5"/>
<protein>
    <submittedName>
        <fullName evidence="3">50S ribosome-binding GTPase-like protein 1</fullName>
    </submittedName>
</protein>
<sequence length="732" mass="83757">MSIDVEEALDSRTRVETKQESEWHLSANESETQIAEWRRVEELKAARRLLPAPVSLTGFGNETQPRLWRHRLMKALLKVQNEEKETEFCEKITPALKFIFEKYPEKVKNTFRPLYNKYLLEKNFASNEPLVQKSKSDVLLPFNVVENVKQKRSIQKAPKFKSGLIDDEYDAYLKHHHFLQHLATGLTRVTSGEYDSEIEAWRYELWRRNYGSPNPEIAPSKIPCGGCGAHLHCVDRAIPGYMPSEKFTSLNEAQLRSELCQRCEFMQHFNVSLNVNVPAEEYPKIISEIKNRYALVILMVDLLDFPCSIWPKVIDLIGHQRKIYVVGNKVDLLPKDSPGYLERIEKSLWESLCFAGADKKVNIRHLCLISAKTGYGVEDLVTKLLLEWNGRGDIILIGCTNVGKSTLFNALLQSDLCRTRENDLIQRATTSVWPGTTLNLLKFPIQRMEGWQLKLRHERILKMQRVKANEHLLERTLPRQINNDGQTLLSDRLSMNFTDEIPLNVESGHPLAQSRPAPKPFNPNDKAFANCYFFHDTPGAVYKEQILTLLTTEELLKTIPREIITPRTFSLRPFQTLFVGGLGRLDVVHATSNVFFTVFASHYLPIHVIDTEEARKFYETYLGSEMLGVPLGDAERLKKWPPLFPIEVDLKGISQKESCADVVLSSAGWVSITLGRDLECVLKAYTPEGRGLYVRKPPLLPFAVNLRGKKIRGTPCFEAPKLNEELDDDTIL</sequence>
<feature type="domain" description="NOA1/YqeH-like C-terminal" evidence="2">
    <location>
        <begin position="596"/>
        <end position="696"/>
    </location>
</feature>
<dbReference type="CDD" id="cd01855">
    <property type="entry name" value="YqeH"/>
    <property type="match status" value="1"/>
</dbReference>
<dbReference type="Proteomes" id="UP000285301">
    <property type="component" value="Unassembled WGS sequence"/>
</dbReference>
<evidence type="ECO:0000259" key="1">
    <source>
        <dbReference type="Pfam" id="PF01926"/>
    </source>
</evidence>
<accession>A0A3S3RNN5</accession>
<name>A0A3S3RNN5_9ACAR</name>
<dbReference type="InterPro" id="IPR048422">
    <property type="entry name" value="NOA1/YqeH-like_C"/>
</dbReference>
<proteinExistence type="predicted"/>
<dbReference type="AlphaFoldDB" id="A0A3S3RNN5"/>
<reference evidence="3" key="2">
    <citation type="submission" date="2018-11" db="EMBL/GenBank/DDBJ databases">
        <title>Trombidioid mite genomics.</title>
        <authorList>
            <person name="Dong X."/>
        </authorList>
    </citation>
    <scope>NUCLEOTIDE SEQUENCE</scope>
    <source>
        <strain evidence="3">UoL-WK</strain>
    </source>
</reference>
<dbReference type="Gene3D" id="3.40.50.300">
    <property type="entry name" value="P-loop containing nucleotide triphosphate hydrolases"/>
    <property type="match status" value="1"/>
</dbReference>
<dbReference type="SUPFAM" id="SSF52540">
    <property type="entry name" value="P-loop containing nucleoside triphosphate hydrolases"/>
    <property type="match status" value="1"/>
</dbReference>
<dbReference type="GO" id="GO:0005525">
    <property type="term" value="F:GTP binding"/>
    <property type="evidence" value="ECO:0007669"/>
    <property type="project" value="InterPro"/>
</dbReference>
<dbReference type="InterPro" id="IPR052807">
    <property type="entry name" value="Mito_transl_resp_regulator"/>
</dbReference>
<evidence type="ECO:0000313" key="5">
    <source>
        <dbReference type="Proteomes" id="UP000285301"/>
    </source>
</evidence>
<reference evidence="3 5" key="1">
    <citation type="journal article" date="2018" name="Gigascience">
        <title>Genomes of trombidid mites reveal novel predicted allergens and laterally-transferred genes associated with secondary metabolism.</title>
        <authorList>
            <person name="Dong X."/>
            <person name="Chaisiri K."/>
            <person name="Xia D."/>
            <person name="Armstrong S.D."/>
            <person name="Fang Y."/>
            <person name="Donnelly M.J."/>
            <person name="Kadowaki T."/>
            <person name="McGarry J.W."/>
            <person name="Darby A.C."/>
            <person name="Makepeace B.L."/>
        </authorList>
    </citation>
    <scope>NUCLEOTIDE SEQUENCE [LARGE SCALE GENOMIC DNA]</scope>
    <source>
        <strain evidence="3">UoL-WK</strain>
    </source>
</reference>
<evidence type="ECO:0000313" key="3">
    <source>
        <dbReference type="EMBL" id="RWS02462.1"/>
    </source>
</evidence>
<dbReference type="Pfam" id="PF01926">
    <property type="entry name" value="MMR_HSR1"/>
    <property type="match status" value="1"/>
</dbReference>
<dbReference type="PANTHER" id="PTHR46406">
    <property type="entry name" value="NITRIC OXIDE-ASSOCIATED PROTEIN 1"/>
    <property type="match status" value="1"/>
</dbReference>
<organism evidence="3 5">
    <name type="scientific">Dinothrombium tinctorium</name>
    <dbReference type="NCBI Taxonomy" id="1965070"/>
    <lineage>
        <taxon>Eukaryota</taxon>
        <taxon>Metazoa</taxon>
        <taxon>Ecdysozoa</taxon>
        <taxon>Arthropoda</taxon>
        <taxon>Chelicerata</taxon>
        <taxon>Arachnida</taxon>
        <taxon>Acari</taxon>
        <taxon>Acariformes</taxon>
        <taxon>Trombidiformes</taxon>
        <taxon>Prostigmata</taxon>
        <taxon>Anystina</taxon>
        <taxon>Parasitengona</taxon>
        <taxon>Trombidioidea</taxon>
        <taxon>Trombidiidae</taxon>
        <taxon>Dinothrombium</taxon>
    </lineage>
</organism>